<dbReference type="Gene3D" id="1.10.760.10">
    <property type="entry name" value="Cytochrome c-like domain"/>
    <property type="match status" value="1"/>
</dbReference>
<dbReference type="EMBL" id="JACEON010000016">
    <property type="protein sequence ID" value="MBA4613216.1"/>
    <property type="molecule type" value="Genomic_DNA"/>
</dbReference>
<evidence type="ECO:0000259" key="6">
    <source>
        <dbReference type="PROSITE" id="PS51007"/>
    </source>
</evidence>
<dbReference type="Proteomes" id="UP000559404">
    <property type="component" value="Unassembled WGS sequence"/>
</dbReference>
<sequence>MNAILRSSIAGYALLLGAATASAEGLVAYEIVDGAIPASLTGKPGDPEAGRAALVNRKLGNCLACHTATDLGDEPFHGEVGPSLDGVADRWDEASLRMLVVNAKMIYEGTVMPAFHREAGLNRVMDSFAGKPILTAQQVEDVVAYLKTLKE</sequence>
<dbReference type="NCBIfam" id="TIGR04485">
    <property type="entry name" value="thiosulf_SoxX"/>
    <property type="match status" value="1"/>
</dbReference>
<organism evidence="7 8">
    <name type="scientific">Stappia taiwanensis</name>
    <dbReference type="NCBI Taxonomy" id="992267"/>
    <lineage>
        <taxon>Bacteria</taxon>
        <taxon>Pseudomonadati</taxon>
        <taxon>Pseudomonadota</taxon>
        <taxon>Alphaproteobacteria</taxon>
        <taxon>Hyphomicrobiales</taxon>
        <taxon>Stappiaceae</taxon>
        <taxon>Stappia</taxon>
    </lineage>
</organism>
<reference evidence="7 8" key="2">
    <citation type="submission" date="2020-08" db="EMBL/GenBank/DDBJ databases">
        <title>Stappia taiwanensis sp. nov., isolated from a coastal thermal spring.</title>
        <authorList>
            <person name="Kampfer P."/>
        </authorList>
    </citation>
    <scope>NUCLEOTIDE SEQUENCE [LARGE SCALE GENOMIC DNA]</scope>
    <source>
        <strain evidence="7 8">DSM 23284</strain>
    </source>
</reference>
<dbReference type="InterPro" id="IPR036909">
    <property type="entry name" value="Cyt_c-like_dom_sf"/>
</dbReference>
<dbReference type="AlphaFoldDB" id="A0A838XXM8"/>
<feature type="domain" description="Cytochrome c" evidence="6">
    <location>
        <begin position="45"/>
        <end position="150"/>
    </location>
</feature>
<keyword evidence="1 4" id="KW-0349">Heme</keyword>
<comment type="caution">
    <text evidence="7">The sequence shown here is derived from an EMBL/GenBank/DDBJ whole genome shotgun (WGS) entry which is preliminary data.</text>
</comment>
<keyword evidence="5" id="KW-0732">Signal</keyword>
<evidence type="ECO:0000256" key="5">
    <source>
        <dbReference type="SAM" id="SignalP"/>
    </source>
</evidence>
<keyword evidence="3 4" id="KW-0408">Iron</keyword>
<gene>
    <name evidence="7" type="primary">soxX</name>
    <name evidence="7" type="ORF">H1W37_16260</name>
</gene>
<accession>A0A838XXM8</accession>
<evidence type="ECO:0000256" key="4">
    <source>
        <dbReference type="PROSITE-ProRule" id="PRU00433"/>
    </source>
</evidence>
<keyword evidence="8" id="KW-1185">Reference proteome</keyword>
<reference evidence="7 8" key="1">
    <citation type="submission" date="2020-07" db="EMBL/GenBank/DDBJ databases">
        <authorList>
            <person name="Li M."/>
        </authorList>
    </citation>
    <scope>NUCLEOTIDE SEQUENCE [LARGE SCALE GENOMIC DNA]</scope>
    <source>
        <strain evidence="7 8">DSM 23284</strain>
    </source>
</reference>
<protein>
    <submittedName>
        <fullName evidence="7">Sulfur oxidation c-type cytochrome SoxX</fullName>
    </submittedName>
</protein>
<evidence type="ECO:0000313" key="7">
    <source>
        <dbReference type="EMBL" id="MBA4613216.1"/>
    </source>
</evidence>
<evidence type="ECO:0000313" key="8">
    <source>
        <dbReference type="Proteomes" id="UP000559404"/>
    </source>
</evidence>
<dbReference type="InterPro" id="IPR030999">
    <property type="entry name" value="Thiosulf_SoxX"/>
</dbReference>
<dbReference type="GO" id="GO:0009055">
    <property type="term" value="F:electron transfer activity"/>
    <property type="evidence" value="ECO:0007669"/>
    <property type="project" value="InterPro"/>
</dbReference>
<evidence type="ECO:0000256" key="3">
    <source>
        <dbReference type="ARBA" id="ARBA00023004"/>
    </source>
</evidence>
<keyword evidence="2 4" id="KW-0479">Metal-binding</keyword>
<evidence type="ECO:0000256" key="1">
    <source>
        <dbReference type="ARBA" id="ARBA00022617"/>
    </source>
</evidence>
<dbReference type="Pfam" id="PF00034">
    <property type="entry name" value="Cytochrom_C"/>
    <property type="match status" value="1"/>
</dbReference>
<dbReference type="SUPFAM" id="SSF46626">
    <property type="entry name" value="Cytochrome c"/>
    <property type="match status" value="1"/>
</dbReference>
<dbReference type="InterPro" id="IPR009056">
    <property type="entry name" value="Cyt_c-like_dom"/>
</dbReference>
<name>A0A838XXM8_9HYPH</name>
<proteinExistence type="predicted"/>
<evidence type="ECO:0000256" key="2">
    <source>
        <dbReference type="ARBA" id="ARBA00022723"/>
    </source>
</evidence>
<feature type="signal peptide" evidence="5">
    <location>
        <begin position="1"/>
        <end position="23"/>
    </location>
</feature>
<dbReference type="GO" id="GO:0020037">
    <property type="term" value="F:heme binding"/>
    <property type="evidence" value="ECO:0007669"/>
    <property type="project" value="InterPro"/>
</dbReference>
<feature type="chain" id="PRO_5032834959" evidence="5">
    <location>
        <begin position="24"/>
        <end position="151"/>
    </location>
</feature>
<dbReference type="GO" id="GO:0046872">
    <property type="term" value="F:metal ion binding"/>
    <property type="evidence" value="ECO:0007669"/>
    <property type="project" value="UniProtKB-KW"/>
</dbReference>
<dbReference type="PROSITE" id="PS51007">
    <property type="entry name" value="CYTC"/>
    <property type="match status" value="1"/>
</dbReference>
<dbReference type="RefSeq" id="WP_181761404.1">
    <property type="nucleotide sequence ID" value="NZ_BMCR01000001.1"/>
</dbReference>